<dbReference type="Pfam" id="PF03091">
    <property type="entry name" value="CutA1"/>
    <property type="match status" value="1"/>
</dbReference>
<dbReference type="PANTHER" id="PTHR23419:SF8">
    <property type="entry name" value="FI09726P"/>
    <property type="match status" value="1"/>
</dbReference>
<dbReference type="AlphaFoldDB" id="A0A9W6IZD4"/>
<dbReference type="InterPro" id="IPR011322">
    <property type="entry name" value="N-reg_PII-like_a/b"/>
</dbReference>
<keyword evidence="3" id="KW-1185">Reference proteome</keyword>
<dbReference type="SUPFAM" id="SSF54913">
    <property type="entry name" value="GlnB-like"/>
    <property type="match status" value="1"/>
</dbReference>
<sequence length="108" mass="11845">MPDFVAVFTTTDDHAVADAIATAVIERREAACARISRAESVYRWDGEIRRTEEFVVEIKTTAAASPAVERTIRRLHAYDLPEILVLPIIGGSESYLAWLAAEVGEANA</sequence>
<protein>
    <submittedName>
        <fullName evidence="2">Divalent cation tolerance protein</fullName>
    </submittedName>
</protein>
<dbReference type="Gene3D" id="3.30.70.120">
    <property type="match status" value="1"/>
</dbReference>
<reference evidence="2" key="2">
    <citation type="submission" date="2023-01" db="EMBL/GenBank/DDBJ databases">
        <authorList>
            <person name="Sun Q."/>
            <person name="Evtushenko L."/>
        </authorList>
    </citation>
    <scope>NUCLEOTIDE SEQUENCE</scope>
    <source>
        <strain evidence="2">VKM B-2347</strain>
    </source>
</reference>
<evidence type="ECO:0000313" key="3">
    <source>
        <dbReference type="Proteomes" id="UP001143372"/>
    </source>
</evidence>
<dbReference type="InterPro" id="IPR004323">
    <property type="entry name" value="Ion_tolerance_CutA"/>
</dbReference>
<dbReference type="RefSeq" id="WP_271166893.1">
    <property type="nucleotide sequence ID" value="NZ_BSFI01000001.1"/>
</dbReference>
<organism evidence="2 3">
    <name type="scientific">Hansschlegelia plantiphila</name>
    <dbReference type="NCBI Taxonomy" id="374655"/>
    <lineage>
        <taxon>Bacteria</taxon>
        <taxon>Pseudomonadati</taxon>
        <taxon>Pseudomonadota</taxon>
        <taxon>Alphaproteobacteria</taxon>
        <taxon>Hyphomicrobiales</taxon>
        <taxon>Methylopilaceae</taxon>
        <taxon>Hansschlegelia</taxon>
    </lineage>
</organism>
<comment type="similarity">
    <text evidence="1">Belongs to the CutA family.</text>
</comment>
<name>A0A9W6IZD4_9HYPH</name>
<gene>
    <name evidence="2" type="primary">cutA</name>
    <name evidence="2" type="ORF">GCM10008179_02720</name>
</gene>
<dbReference type="PANTHER" id="PTHR23419">
    <property type="entry name" value="DIVALENT CATION TOLERANCE CUTA-RELATED"/>
    <property type="match status" value="1"/>
</dbReference>
<dbReference type="Proteomes" id="UP001143372">
    <property type="component" value="Unassembled WGS sequence"/>
</dbReference>
<dbReference type="InterPro" id="IPR015867">
    <property type="entry name" value="N-reg_PII/ATP_PRibTrfase_C"/>
</dbReference>
<evidence type="ECO:0000313" key="2">
    <source>
        <dbReference type="EMBL" id="GLK66634.1"/>
    </source>
</evidence>
<evidence type="ECO:0000256" key="1">
    <source>
        <dbReference type="ARBA" id="ARBA00010169"/>
    </source>
</evidence>
<dbReference type="GO" id="GO:0010038">
    <property type="term" value="P:response to metal ion"/>
    <property type="evidence" value="ECO:0007669"/>
    <property type="project" value="InterPro"/>
</dbReference>
<dbReference type="EMBL" id="BSFI01000001">
    <property type="protein sequence ID" value="GLK66634.1"/>
    <property type="molecule type" value="Genomic_DNA"/>
</dbReference>
<dbReference type="GO" id="GO:0005507">
    <property type="term" value="F:copper ion binding"/>
    <property type="evidence" value="ECO:0007669"/>
    <property type="project" value="TreeGrafter"/>
</dbReference>
<proteinExistence type="inferred from homology"/>
<reference evidence="2" key="1">
    <citation type="journal article" date="2014" name="Int. J. Syst. Evol. Microbiol.">
        <title>Complete genome sequence of Corynebacterium casei LMG S-19264T (=DSM 44701T), isolated from a smear-ripened cheese.</title>
        <authorList>
            <consortium name="US DOE Joint Genome Institute (JGI-PGF)"/>
            <person name="Walter F."/>
            <person name="Albersmeier A."/>
            <person name="Kalinowski J."/>
            <person name="Ruckert C."/>
        </authorList>
    </citation>
    <scope>NUCLEOTIDE SEQUENCE</scope>
    <source>
        <strain evidence="2">VKM B-2347</strain>
    </source>
</reference>
<accession>A0A9W6IZD4</accession>
<comment type="caution">
    <text evidence="2">The sequence shown here is derived from an EMBL/GenBank/DDBJ whole genome shotgun (WGS) entry which is preliminary data.</text>
</comment>